<evidence type="ECO:0000256" key="6">
    <source>
        <dbReference type="ARBA" id="ARBA00047615"/>
    </source>
</evidence>
<feature type="domain" description="Cytidylate kinase" evidence="9">
    <location>
        <begin position="29"/>
        <end position="255"/>
    </location>
</feature>
<dbReference type="HAMAP" id="MF_00238">
    <property type="entry name" value="Cytidyl_kinase_type1"/>
    <property type="match status" value="1"/>
</dbReference>
<evidence type="ECO:0000256" key="4">
    <source>
        <dbReference type="ARBA" id="ARBA00022777"/>
    </source>
</evidence>
<name>A0ABV4H0P9_9ACTN</name>
<comment type="subcellular location">
    <subcellularLocation>
        <location evidence="8">Cytoplasm</location>
    </subcellularLocation>
</comment>
<evidence type="ECO:0000313" key="11">
    <source>
        <dbReference type="Proteomes" id="UP001565927"/>
    </source>
</evidence>
<reference evidence="10 11" key="1">
    <citation type="submission" date="2024-07" db="EMBL/GenBank/DDBJ databases">
        <authorList>
            <person name="Thanompreechachai J."/>
            <person name="Duangmal K."/>
        </authorList>
    </citation>
    <scope>NUCLEOTIDE SEQUENCE [LARGE SCALE GENOMIC DNA]</scope>
    <source>
        <strain evidence="10 11">LSe6-4</strain>
    </source>
</reference>
<keyword evidence="5 8" id="KW-0067">ATP-binding</keyword>
<evidence type="ECO:0000256" key="3">
    <source>
        <dbReference type="ARBA" id="ARBA00022741"/>
    </source>
</evidence>
<dbReference type="InterPro" id="IPR003136">
    <property type="entry name" value="Cytidylate_kin"/>
</dbReference>
<evidence type="ECO:0000313" key="10">
    <source>
        <dbReference type="EMBL" id="MEZ0165133.1"/>
    </source>
</evidence>
<keyword evidence="4 8" id="KW-0418">Kinase</keyword>
<dbReference type="EMBL" id="JBGFTU010000010">
    <property type="protein sequence ID" value="MEZ0165133.1"/>
    <property type="molecule type" value="Genomic_DNA"/>
</dbReference>
<dbReference type="EC" id="2.7.4.25" evidence="8"/>
<dbReference type="InterPro" id="IPR027417">
    <property type="entry name" value="P-loop_NTPase"/>
</dbReference>
<dbReference type="RefSeq" id="WP_370441361.1">
    <property type="nucleotide sequence ID" value="NZ_JBGFTU010000010.1"/>
</dbReference>
<evidence type="ECO:0000256" key="1">
    <source>
        <dbReference type="ARBA" id="ARBA00009427"/>
    </source>
</evidence>
<keyword evidence="8" id="KW-0963">Cytoplasm</keyword>
<keyword evidence="11" id="KW-1185">Reference proteome</keyword>
<evidence type="ECO:0000256" key="5">
    <source>
        <dbReference type="ARBA" id="ARBA00022840"/>
    </source>
</evidence>
<dbReference type="InterPro" id="IPR011994">
    <property type="entry name" value="Cytidylate_kinase_dom"/>
</dbReference>
<dbReference type="NCBIfam" id="TIGR00017">
    <property type="entry name" value="cmk"/>
    <property type="match status" value="1"/>
</dbReference>
<dbReference type="SUPFAM" id="SSF52540">
    <property type="entry name" value="P-loop containing nucleoside triphosphate hydrolases"/>
    <property type="match status" value="1"/>
</dbReference>
<evidence type="ECO:0000256" key="7">
    <source>
        <dbReference type="ARBA" id="ARBA00048478"/>
    </source>
</evidence>
<dbReference type="Proteomes" id="UP001565927">
    <property type="component" value="Unassembled WGS sequence"/>
</dbReference>
<dbReference type="Gene3D" id="3.40.50.300">
    <property type="entry name" value="P-loop containing nucleotide triphosphate hydrolases"/>
    <property type="match status" value="1"/>
</dbReference>
<proteinExistence type="inferred from homology"/>
<evidence type="ECO:0000256" key="2">
    <source>
        <dbReference type="ARBA" id="ARBA00022679"/>
    </source>
</evidence>
<sequence>MSSTPAARGPLASPTAEQEVSVVSTALVVAVDGPSGSGKSSVSRAAAAALGVAFLDTGAMYRAVTWAVLEAGVDLSDAEAVAAHVRTVPLVVGTDPQAPTVAAVVEGAEVDLTEAVRTARVTANVSAVAAVPAVRQDLVLRQRTLIEAACVAPEPGREPGIVAEGRDITTVVAPDADVRVLLTAEESVRLARRAQQDLGTADSEALAATRRGIVERDRVDSRTTAFTTAADGVVTVDSTALDFDGTVAAVLDVVERRVRAGGTGGRA</sequence>
<accession>A0ABV4H0P9</accession>
<dbReference type="CDD" id="cd02020">
    <property type="entry name" value="CMPK"/>
    <property type="match status" value="1"/>
</dbReference>
<keyword evidence="2 8" id="KW-0808">Transferase</keyword>
<feature type="binding site" evidence="8">
    <location>
        <begin position="33"/>
        <end position="41"/>
    </location>
    <ligand>
        <name>ATP</name>
        <dbReference type="ChEBI" id="CHEBI:30616"/>
    </ligand>
</feature>
<dbReference type="GO" id="GO:0016301">
    <property type="term" value="F:kinase activity"/>
    <property type="evidence" value="ECO:0007669"/>
    <property type="project" value="UniProtKB-KW"/>
</dbReference>
<gene>
    <name evidence="8 10" type="primary">cmk</name>
    <name evidence="10" type="ORF">AB2L27_10200</name>
</gene>
<comment type="catalytic activity">
    <reaction evidence="6 8">
        <text>dCMP + ATP = dCDP + ADP</text>
        <dbReference type="Rhea" id="RHEA:25094"/>
        <dbReference type="ChEBI" id="CHEBI:30616"/>
        <dbReference type="ChEBI" id="CHEBI:57566"/>
        <dbReference type="ChEBI" id="CHEBI:58593"/>
        <dbReference type="ChEBI" id="CHEBI:456216"/>
        <dbReference type="EC" id="2.7.4.25"/>
    </reaction>
</comment>
<comment type="similarity">
    <text evidence="1 8">Belongs to the cytidylate kinase family. Type 1 subfamily.</text>
</comment>
<comment type="catalytic activity">
    <reaction evidence="7 8">
        <text>CMP + ATP = CDP + ADP</text>
        <dbReference type="Rhea" id="RHEA:11600"/>
        <dbReference type="ChEBI" id="CHEBI:30616"/>
        <dbReference type="ChEBI" id="CHEBI:58069"/>
        <dbReference type="ChEBI" id="CHEBI:60377"/>
        <dbReference type="ChEBI" id="CHEBI:456216"/>
        <dbReference type="EC" id="2.7.4.25"/>
    </reaction>
</comment>
<evidence type="ECO:0000256" key="8">
    <source>
        <dbReference type="HAMAP-Rule" id="MF_00238"/>
    </source>
</evidence>
<organism evidence="10 11">
    <name type="scientific">Kineococcus halophytocola</name>
    <dbReference type="NCBI Taxonomy" id="3234027"/>
    <lineage>
        <taxon>Bacteria</taxon>
        <taxon>Bacillati</taxon>
        <taxon>Actinomycetota</taxon>
        <taxon>Actinomycetes</taxon>
        <taxon>Kineosporiales</taxon>
        <taxon>Kineosporiaceae</taxon>
        <taxon>Kineococcus</taxon>
    </lineage>
</organism>
<protein>
    <recommendedName>
        <fullName evidence="8">Cytidylate kinase</fullName>
        <shortName evidence="8">CK</shortName>
        <ecNumber evidence="8">2.7.4.25</ecNumber>
    </recommendedName>
    <alternativeName>
        <fullName evidence="8">Cytidine monophosphate kinase</fullName>
        <shortName evidence="8">CMP kinase</shortName>
    </alternativeName>
</protein>
<dbReference type="Pfam" id="PF02224">
    <property type="entry name" value="Cytidylate_kin"/>
    <property type="match status" value="1"/>
</dbReference>
<comment type="caution">
    <text evidence="10">The sequence shown here is derived from an EMBL/GenBank/DDBJ whole genome shotgun (WGS) entry which is preliminary data.</text>
</comment>
<keyword evidence="3 8" id="KW-0547">Nucleotide-binding</keyword>
<evidence type="ECO:0000259" key="9">
    <source>
        <dbReference type="Pfam" id="PF02224"/>
    </source>
</evidence>